<proteinExistence type="predicted"/>
<dbReference type="InterPro" id="IPR005471">
    <property type="entry name" value="Tscrpt_reg_IclR_N"/>
</dbReference>
<dbReference type="InterPro" id="IPR050707">
    <property type="entry name" value="HTH_MetabolicPath_Reg"/>
</dbReference>
<dbReference type="InterPro" id="IPR014757">
    <property type="entry name" value="Tscrpt_reg_IclR_C"/>
</dbReference>
<feature type="domain" description="IclR-ED" evidence="5">
    <location>
        <begin position="74"/>
        <end position="255"/>
    </location>
</feature>
<dbReference type="RefSeq" id="WP_309928813.1">
    <property type="nucleotide sequence ID" value="NZ_JAVDQZ010000006.1"/>
</dbReference>
<dbReference type="SMART" id="SM00346">
    <property type="entry name" value="HTH_ICLR"/>
    <property type="match status" value="1"/>
</dbReference>
<evidence type="ECO:0000313" key="6">
    <source>
        <dbReference type="EMBL" id="MDR6427979.1"/>
    </source>
</evidence>
<evidence type="ECO:0000256" key="1">
    <source>
        <dbReference type="ARBA" id="ARBA00023015"/>
    </source>
</evidence>
<dbReference type="GO" id="GO:0045892">
    <property type="term" value="P:negative regulation of DNA-templated transcription"/>
    <property type="evidence" value="ECO:0007669"/>
    <property type="project" value="TreeGrafter"/>
</dbReference>
<dbReference type="PROSITE" id="PS51077">
    <property type="entry name" value="HTH_ICLR"/>
    <property type="match status" value="1"/>
</dbReference>
<dbReference type="GO" id="GO:0003700">
    <property type="term" value="F:DNA-binding transcription factor activity"/>
    <property type="evidence" value="ECO:0007669"/>
    <property type="project" value="TreeGrafter"/>
</dbReference>
<evidence type="ECO:0000256" key="2">
    <source>
        <dbReference type="ARBA" id="ARBA00023125"/>
    </source>
</evidence>
<dbReference type="Gene3D" id="3.30.450.40">
    <property type="match status" value="1"/>
</dbReference>
<dbReference type="AlphaFoldDB" id="A0AAE3Y193"/>
<evidence type="ECO:0000313" key="7">
    <source>
        <dbReference type="Proteomes" id="UP001184828"/>
    </source>
</evidence>
<evidence type="ECO:0000256" key="3">
    <source>
        <dbReference type="ARBA" id="ARBA00023163"/>
    </source>
</evidence>
<keyword evidence="2 6" id="KW-0238">DNA-binding</keyword>
<reference evidence="6" key="1">
    <citation type="submission" date="2023-07" db="EMBL/GenBank/DDBJ databases">
        <title>Sorghum-associated microbial communities from plants grown in Nebraska, USA.</title>
        <authorList>
            <person name="Schachtman D."/>
        </authorList>
    </citation>
    <scope>NUCLEOTIDE SEQUENCE</scope>
    <source>
        <strain evidence="6">DS2114</strain>
    </source>
</reference>
<dbReference type="GO" id="GO:0003677">
    <property type="term" value="F:DNA binding"/>
    <property type="evidence" value="ECO:0007669"/>
    <property type="project" value="UniProtKB-KW"/>
</dbReference>
<accession>A0AAE3Y193</accession>
<dbReference type="SUPFAM" id="SSF55781">
    <property type="entry name" value="GAF domain-like"/>
    <property type="match status" value="1"/>
</dbReference>
<comment type="caution">
    <text evidence="6">The sequence shown here is derived from an EMBL/GenBank/DDBJ whole genome shotgun (WGS) entry which is preliminary data.</text>
</comment>
<dbReference type="InterPro" id="IPR036390">
    <property type="entry name" value="WH_DNA-bd_sf"/>
</dbReference>
<evidence type="ECO:0000259" key="4">
    <source>
        <dbReference type="PROSITE" id="PS51077"/>
    </source>
</evidence>
<dbReference type="Pfam" id="PF09339">
    <property type="entry name" value="HTH_IclR"/>
    <property type="match status" value="1"/>
</dbReference>
<gene>
    <name evidence="6" type="ORF">J2738_004134</name>
</gene>
<feature type="domain" description="HTH iclR-type" evidence="4">
    <location>
        <begin position="11"/>
        <end position="73"/>
    </location>
</feature>
<dbReference type="PANTHER" id="PTHR30136:SF35">
    <property type="entry name" value="HTH-TYPE TRANSCRIPTIONAL REGULATOR RV1719"/>
    <property type="match status" value="1"/>
</dbReference>
<dbReference type="Proteomes" id="UP001184828">
    <property type="component" value="Unassembled WGS sequence"/>
</dbReference>
<evidence type="ECO:0000259" key="5">
    <source>
        <dbReference type="PROSITE" id="PS51078"/>
    </source>
</evidence>
<dbReference type="InterPro" id="IPR029016">
    <property type="entry name" value="GAF-like_dom_sf"/>
</dbReference>
<dbReference type="InterPro" id="IPR036388">
    <property type="entry name" value="WH-like_DNA-bd_sf"/>
</dbReference>
<sequence length="272" mass="29080">MSEASENRLGFSSVERVLDILLMFAAPGATGNAQSIAEAFGTSRSSTYRYLQVLRSRGLIEEVGSSGDYRISAGFAHMVSATVEGISPTAAAEPVVAQLARTVGETTLFTVRVGDRVQCATYTESPKAIRVGIDPVRETPIHIGSSAKTHFAFLPERERRRILSAIEGAARTKDERRICAELAKQLEGIHASKVARSCGEIEDGVISLSVPVFLPSGALAGVLTIAAPTFRMKSLDGLLSKLQEAAREIELTLAGSRNARAEAVRLINERAP</sequence>
<dbReference type="PROSITE" id="PS51078">
    <property type="entry name" value="ICLR_ED"/>
    <property type="match status" value="1"/>
</dbReference>
<dbReference type="Gene3D" id="1.10.10.10">
    <property type="entry name" value="Winged helix-like DNA-binding domain superfamily/Winged helix DNA-binding domain"/>
    <property type="match status" value="1"/>
</dbReference>
<organism evidence="6 7">
    <name type="scientific">Variovorax paradoxus</name>
    <dbReference type="NCBI Taxonomy" id="34073"/>
    <lineage>
        <taxon>Bacteria</taxon>
        <taxon>Pseudomonadati</taxon>
        <taxon>Pseudomonadota</taxon>
        <taxon>Betaproteobacteria</taxon>
        <taxon>Burkholderiales</taxon>
        <taxon>Comamonadaceae</taxon>
        <taxon>Variovorax</taxon>
    </lineage>
</organism>
<dbReference type="EMBL" id="JAVDQZ010000006">
    <property type="protein sequence ID" value="MDR6427979.1"/>
    <property type="molecule type" value="Genomic_DNA"/>
</dbReference>
<name>A0AAE3Y193_VARPD</name>
<protein>
    <submittedName>
        <fullName evidence="6">DNA-binding IclR family transcriptional regulator</fullName>
    </submittedName>
</protein>
<keyword evidence="3" id="KW-0804">Transcription</keyword>
<dbReference type="PANTHER" id="PTHR30136">
    <property type="entry name" value="HELIX-TURN-HELIX TRANSCRIPTIONAL REGULATOR, ICLR FAMILY"/>
    <property type="match status" value="1"/>
</dbReference>
<dbReference type="SUPFAM" id="SSF46785">
    <property type="entry name" value="Winged helix' DNA-binding domain"/>
    <property type="match status" value="1"/>
</dbReference>
<keyword evidence="1" id="KW-0805">Transcription regulation</keyword>
<dbReference type="Pfam" id="PF01614">
    <property type="entry name" value="IclR_C"/>
    <property type="match status" value="1"/>
</dbReference>